<organism evidence="1 2">
    <name type="scientific">Aldrovandia affinis</name>
    <dbReference type="NCBI Taxonomy" id="143900"/>
    <lineage>
        <taxon>Eukaryota</taxon>
        <taxon>Metazoa</taxon>
        <taxon>Chordata</taxon>
        <taxon>Craniata</taxon>
        <taxon>Vertebrata</taxon>
        <taxon>Euteleostomi</taxon>
        <taxon>Actinopterygii</taxon>
        <taxon>Neopterygii</taxon>
        <taxon>Teleostei</taxon>
        <taxon>Notacanthiformes</taxon>
        <taxon>Halosauridae</taxon>
        <taxon>Aldrovandia</taxon>
    </lineage>
</organism>
<dbReference type="AlphaFoldDB" id="A0AAD7S057"/>
<proteinExistence type="predicted"/>
<dbReference type="Proteomes" id="UP001221898">
    <property type="component" value="Unassembled WGS sequence"/>
</dbReference>
<comment type="caution">
    <text evidence="1">The sequence shown here is derived from an EMBL/GenBank/DDBJ whole genome shotgun (WGS) entry which is preliminary data.</text>
</comment>
<gene>
    <name evidence="1" type="ORF">AAFF_G00061470</name>
</gene>
<name>A0AAD7S057_9TELE</name>
<sequence length="69" mass="7397">MRANLLVNNCKQLARSLMVLAHCLAVFVNVFARSVSGVVALARHLRWLDQRAGGGAALHICPGRNTNSG</sequence>
<evidence type="ECO:0000313" key="2">
    <source>
        <dbReference type="Proteomes" id="UP001221898"/>
    </source>
</evidence>
<protein>
    <submittedName>
        <fullName evidence="1">Uncharacterized protein</fullName>
    </submittedName>
</protein>
<accession>A0AAD7S057</accession>
<evidence type="ECO:0000313" key="1">
    <source>
        <dbReference type="EMBL" id="KAJ8393425.1"/>
    </source>
</evidence>
<reference evidence="1" key="1">
    <citation type="journal article" date="2023" name="Science">
        <title>Genome structures resolve the early diversification of teleost fishes.</title>
        <authorList>
            <person name="Parey E."/>
            <person name="Louis A."/>
            <person name="Montfort J."/>
            <person name="Bouchez O."/>
            <person name="Roques C."/>
            <person name="Iampietro C."/>
            <person name="Lluch J."/>
            <person name="Castinel A."/>
            <person name="Donnadieu C."/>
            <person name="Desvignes T."/>
            <person name="Floi Bucao C."/>
            <person name="Jouanno E."/>
            <person name="Wen M."/>
            <person name="Mejri S."/>
            <person name="Dirks R."/>
            <person name="Jansen H."/>
            <person name="Henkel C."/>
            <person name="Chen W.J."/>
            <person name="Zahm M."/>
            <person name="Cabau C."/>
            <person name="Klopp C."/>
            <person name="Thompson A.W."/>
            <person name="Robinson-Rechavi M."/>
            <person name="Braasch I."/>
            <person name="Lecointre G."/>
            <person name="Bobe J."/>
            <person name="Postlethwait J.H."/>
            <person name="Berthelot C."/>
            <person name="Roest Crollius H."/>
            <person name="Guiguen Y."/>
        </authorList>
    </citation>
    <scope>NUCLEOTIDE SEQUENCE</scope>
    <source>
        <strain evidence="1">NC1722</strain>
    </source>
</reference>
<dbReference type="EMBL" id="JAINUG010000137">
    <property type="protein sequence ID" value="KAJ8393425.1"/>
    <property type="molecule type" value="Genomic_DNA"/>
</dbReference>
<keyword evidence="2" id="KW-1185">Reference proteome</keyword>